<evidence type="ECO:0000313" key="3">
    <source>
        <dbReference type="Proteomes" id="UP001596004"/>
    </source>
</evidence>
<protein>
    <submittedName>
        <fullName evidence="2">Uncharacterized protein</fullName>
    </submittedName>
</protein>
<dbReference type="RefSeq" id="WP_380842189.1">
    <property type="nucleotide sequence ID" value="NZ_JBHSFP010000013.1"/>
</dbReference>
<proteinExistence type="predicted"/>
<evidence type="ECO:0000313" key="2">
    <source>
        <dbReference type="EMBL" id="MFC4533113.1"/>
    </source>
</evidence>
<reference evidence="3" key="1">
    <citation type="journal article" date="2019" name="Int. J. Syst. Evol. Microbiol.">
        <title>The Global Catalogue of Microorganisms (GCM) 10K type strain sequencing project: providing services to taxonomists for standard genome sequencing and annotation.</title>
        <authorList>
            <consortium name="The Broad Institute Genomics Platform"/>
            <consortium name="The Broad Institute Genome Sequencing Center for Infectious Disease"/>
            <person name="Wu L."/>
            <person name="Ma J."/>
        </authorList>
    </citation>
    <scope>NUCLEOTIDE SEQUENCE [LARGE SCALE GENOMIC DNA]</scope>
    <source>
        <strain evidence="3">CGMCC 4.7132</strain>
    </source>
</reference>
<dbReference type="Proteomes" id="UP001596004">
    <property type="component" value="Unassembled WGS sequence"/>
</dbReference>
<evidence type="ECO:0000256" key="1">
    <source>
        <dbReference type="SAM" id="MobiDB-lite"/>
    </source>
</evidence>
<accession>A0ABV9CJB9</accession>
<feature type="region of interest" description="Disordered" evidence="1">
    <location>
        <begin position="78"/>
        <end position="109"/>
    </location>
</feature>
<gene>
    <name evidence="2" type="ORF">ACFO60_20265</name>
</gene>
<sequence length="109" mass="11490">MLSMFSARMARSVEGAPGGGMGAATTIHAAYAAALKRVRQTHMKTVLRRASNTVNAHLTALDHFFTQLGLGPAVVRRDDAPSSRPVPWTPAGRGATCARSDPSGEISFL</sequence>
<name>A0ABV9CJB9_9ACTN</name>
<keyword evidence="3" id="KW-1185">Reference proteome</keyword>
<organism evidence="2 3">
    <name type="scientific">Sphaerisporangium dianthi</name>
    <dbReference type="NCBI Taxonomy" id="1436120"/>
    <lineage>
        <taxon>Bacteria</taxon>
        <taxon>Bacillati</taxon>
        <taxon>Actinomycetota</taxon>
        <taxon>Actinomycetes</taxon>
        <taxon>Streptosporangiales</taxon>
        <taxon>Streptosporangiaceae</taxon>
        <taxon>Sphaerisporangium</taxon>
    </lineage>
</organism>
<dbReference type="EMBL" id="JBHSFP010000013">
    <property type="protein sequence ID" value="MFC4533113.1"/>
    <property type="molecule type" value="Genomic_DNA"/>
</dbReference>
<comment type="caution">
    <text evidence="2">The sequence shown here is derived from an EMBL/GenBank/DDBJ whole genome shotgun (WGS) entry which is preliminary data.</text>
</comment>